<dbReference type="InterPro" id="IPR014777">
    <property type="entry name" value="4pyrrole_Mease_sub1"/>
</dbReference>
<evidence type="ECO:0000256" key="4">
    <source>
        <dbReference type="ARBA" id="ARBA00022679"/>
    </source>
</evidence>
<dbReference type="EMBL" id="JAOWLA010000003">
    <property type="protein sequence ID" value="MCV2863988.1"/>
    <property type="molecule type" value="Genomic_DNA"/>
</dbReference>
<sequence length="395" mass="40691">MSDPWLAIIGLGEDGLAGLSETCRAALATADIIFGGPRHLALAEAGPRGRPWPVPFDIAPVLAERGHHVVVLASGDPFWHGAGGSLAAHLAPGEWVSHPAPSTFSLAASRLAWRIEETVCLGLHAAPFERLVPVLGRGVRAICLLRDGAAVRGLADWLCARGFGSSALTVLESLGGPDERIRRTTAASCGIDDAAYPVAVAIEVEGAAGLPRASGLEDALFASDGVMTKRPVRALTLSALAPRPGERLWDLGAGSGSVAVEWCLAAPGAGALALESRPDRVANIHANAAAFGIAHRLSVHEADWPSALAGLPRPDAVFIGGGATAAGIKAVRAAVPKGTRLVVNAVTIETEALLAACHAELGGTLLRVELAISEPLGRLRGWLPARPVVQWSVTL</sequence>
<dbReference type="Proteomes" id="UP001652503">
    <property type="component" value="Unassembled WGS sequence"/>
</dbReference>
<evidence type="ECO:0000313" key="8">
    <source>
        <dbReference type="Proteomes" id="UP001652503"/>
    </source>
</evidence>
<evidence type="ECO:0000256" key="2">
    <source>
        <dbReference type="ARBA" id="ARBA00022573"/>
    </source>
</evidence>
<dbReference type="NCBIfam" id="TIGR02469">
    <property type="entry name" value="CbiT"/>
    <property type="match status" value="1"/>
</dbReference>
<comment type="pathway">
    <text evidence="1">Cofactor biosynthesis; adenosylcobalamin biosynthesis.</text>
</comment>
<dbReference type="Pfam" id="PF00590">
    <property type="entry name" value="TP_methylase"/>
    <property type="match status" value="1"/>
</dbReference>
<dbReference type="InterPro" id="IPR006365">
    <property type="entry name" value="Cbl_synth_CobL"/>
</dbReference>
<keyword evidence="5" id="KW-0949">S-adenosyl-L-methionine</keyword>
<keyword evidence="4" id="KW-0808">Transferase</keyword>
<dbReference type="Gene3D" id="3.40.1010.10">
    <property type="entry name" value="Cobalt-precorrin-4 Transmethylase, Domain 1"/>
    <property type="match status" value="1"/>
</dbReference>
<dbReference type="Gene3D" id="3.40.50.150">
    <property type="entry name" value="Vaccinia Virus protein VP39"/>
    <property type="match status" value="1"/>
</dbReference>
<dbReference type="SUPFAM" id="SSF53790">
    <property type="entry name" value="Tetrapyrrole methylase"/>
    <property type="match status" value="1"/>
</dbReference>
<evidence type="ECO:0000256" key="1">
    <source>
        <dbReference type="ARBA" id="ARBA00004953"/>
    </source>
</evidence>
<evidence type="ECO:0000256" key="3">
    <source>
        <dbReference type="ARBA" id="ARBA00022603"/>
    </source>
</evidence>
<dbReference type="SUPFAM" id="SSF53335">
    <property type="entry name" value="S-adenosyl-L-methionine-dependent methyltransferases"/>
    <property type="match status" value="1"/>
</dbReference>
<dbReference type="InterPro" id="IPR035996">
    <property type="entry name" value="4pyrrol_Methylase_sf"/>
</dbReference>
<dbReference type="InterPro" id="IPR014008">
    <property type="entry name" value="Cbl_synth_MTase_CbiT"/>
</dbReference>
<dbReference type="RefSeq" id="WP_263720457.1">
    <property type="nucleotide sequence ID" value="NZ_JAOWLA010000003.1"/>
</dbReference>
<dbReference type="InterPro" id="IPR050714">
    <property type="entry name" value="Cobalamin_biosynth_MTase"/>
</dbReference>
<comment type="caution">
    <text evidence="7">The sequence shown here is derived from an EMBL/GenBank/DDBJ whole genome shotgun (WGS) entry which is preliminary data.</text>
</comment>
<dbReference type="PIRSF" id="PIRSF036428">
    <property type="entry name" value="CobL"/>
    <property type="match status" value="1"/>
</dbReference>
<evidence type="ECO:0000313" key="7">
    <source>
        <dbReference type="EMBL" id="MCV2863988.1"/>
    </source>
</evidence>
<evidence type="ECO:0000259" key="6">
    <source>
        <dbReference type="Pfam" id="PF00590"/>
    </source>
</evidence>
<dbReference type="InterPro" id="IPR012818">
    <property type="entry name" value="CbiE"/>
</dbReference>
<dbReference type="InterPro" id="IPR000878">
    <property type="entry name" value="4pyrrol_Mease"/>
</dbReference>
<keyword evidence="8" id="KW-1185">Reference proteome</keyword>
<protein>
    <submittedName>
        <fullName evidence="7">Precorrin-6y C5,15-methyltransferase (Decarboxylating) subunit CbiE</fullName>
    </submittedName>
</protein>
<dbReference type="CDD" id="cd11644">
    <property type="entry name" value="Precorrin-6Y-MT"/>
    <property type="match status" value="1"/>
</dbReference>
<dbReference type="NCBIfam" id="TIGR02467">
    <property type="entry name" value="CbiE"/>
    <property type="match status" value="1"/>
</dbReference>
<keyword evidence="3" id="KW-0489">Methyltransferase</keyword>
<dbReference type="PANTHER" id="PTHR43182:SF1">
    <property type="entry name" value="COBALT-PRECORRIN-7 C(5)-METHYLTRANSFERASE"/>
    <property type="match status" value="1"/>
</dbReference>
<name>A0ABT2YYR1_9RHOB</name>
<evidence type="ECO:0000256" key="5">
    <source>
        <dbReference type="ARBA" id="ARBA00022691"/>
    </source>
</evidence>
<organism evidence="7 8">
    <name type="scientific">Albidovulum sediminicola</name>
    <dbReference type="NCBI Taxonomy" id="2984331"/>
    <lineage>
        <taxon>Bacteria</taxon>
        <taxon>Pseudomonadati</taxon>
        <taxon>Pseudomonadota</taxon>
        <taxon>Alphaproteobacteria</taxon>
        <taxon>Rhodobacterales</taxon>
        <taxon>Paracoccaceae</taxon>
        <taxon>Albidovulum</taxon>
    </lineage>
</organism>
<feature type="domain" description="Tetrapyrrole methylase" evidence="6">
    <location>
        <begin position="6"/>
        <end position="187"/>
    </location>
</feature>
<keyword evidence="2" id="KW-0169">Cobalamin biosynthesis</keyword>
<reference evidence="7 8" key="1">
    <citation type="submission" date="2022-10" db="EMBL/GenBank/DDBJ databases">
        <title>Defluviimonas sp. nov., isolated from ocean surface water.</title>
        <authorList>
            <person name="He W."/>
            <person name="Wang L."/>
            <person name="Zhang D.-F."/>
        </authorList>
    </citation>
    <scope>NUCLEOTIDE SEQUENCE [LARGE SCALE GENOMIC DNA]</scope>
    <source>
        <strain evidence="7 8">WL0075</strain>
    </source>
</reference>
<proteinExistence type="predicted"/>
<accession>A0ABT2YYR1</accession>
<gene>
    <name evidence="7" type="primary">cbiE</name>
    <name evidence="7" type="ORF">OE647_04445</name>
</gene>
<dbReference type="PANTHER" id="PTHR43182">
    <property type="entry name" value="COBALT-PRECORRIN-6B C(15)-METHYLTRANSFERASE (DECARBOXYLATING)"/>
    <property type="match status" value="1"/>
</dbReference>
<dbReference type="InterPro" id="IPR029063">
    <property type="entry name" value="SAM-dependent_MTases_sf"/>
</dbReference>